<evidence type="ECO:0000313" key="1">
    <source>
        <dbReference type="EMBL" id="ANH99224.1"/>
    </source>
</evidence>
<protein>
    <submittedName>
        <fullName evidence="1">Uncharacterized protein</fullName>
    </submittedName>
</protein>
<proteinExistence type="predicted"/>
<evidence type="ECO:0000313" key="2">
    <source>
        <dbReference type="Proteomes" id="UP000078142"/>
    </source>
</evidence>
<gene>
    <name evidence="1" type="ORF">A8L59_18020</name>
</gene>
<dbReference type="EMBL" id="CP015852">
    <property type="protein sequence ID" value="ANH99224.1"/>
    <property type="molecule type" value="Genomic_DNA"/>
</dbReference>
<name>A0AAC9FXS6_9PSED</name>
<organism evidence="1 2">
    <name type="scientific">Pseudomonas koreensis</name>
    <dbReference type="NCBI Taxonomy" id="198620"/>
    <lineage>
        <taxon>Bacteria</taxon>
        <taxon>Pseudomonadati</taxon>
        <taxon>Pseudomonadota</taxon>
        <taxon>Gammaproteobacteria</taxon>
        <taxon>Pseudomonadales</taxon>
        <taxon>Pseudomonadaceae</taxon>
        <taxon>Pseudomonas</taxon>
    </lineage>
</organism>
<dbReference type="Proteomes" id="UP000078142">
    <property type="component" value="Chromosome"/>
</dbReference>
<reference evidence="1 2" key="1">
    <citation type="submission" date="2016-05" db="EMBL/GenBank/DDBJ databases">
        <authorList>
            <person name="Wang S."/>
            <person name="Zhu B."/>
        </authorList>
    </citation>
    <scope>NUCLEOTIDE SEQUENCE [LARGE SCALE GENOMIC DNA]</scope>
    <source>
        <strain evidence="1 2">CRS05-R5</strain>
    </source>
</reference>
<sequence>MADLSIGRKLVLAAGMRAKFVRDVSAEEYELYRRHSAIIRNFSKDHELLRLVVRAFEAFKKFMKDSVETIRSNAELNQEALVDYSFEPGALLLEYLNTTRIFVDHFRAKIIRVYGQESAEFSSYDDLLSSEFDEYFSYRFFYKLRNYTTHCGLPLLNFQLSRVPGEHASLIVTMKPKDLLASYDSWGAIVGKDLEFKKDDIYVWPLLNENVNSIYHVFHTLYGNLYRDEVLDSLDWMCAFLGSNSPEVGLAIAEGDLDYEGLPAILEFVVIREMRSLMETEREFLAHSEPS</sequence>
<dbReference type="AlphaFoldDB" id="A0AAC9FXS6"/>
<accession>A0AAC9FXS6</accession>
<dbReference type="RefSeq" id="WP_064588531.1">
    <property type="nucleotide sequence ID" value="NZ_CP015852.1"/>
</dbReference>
<dbReference type="GeneID" id="93490288"/>